<feature type="transmembrane region" description="Helical" evidence="1">
    <location>
        <begin position="74"/>
        <end position="95"/>
    </location>
</feature>
<feature type="transmembrane region" description="Helical" evidence="1">
    <location>
        <begin position="101"/>
        <end position="122"/>
    </location>
</feature>
<keyword evidence="1" id="KW-0812">Transmembrane</keyword>
<comment type="caution">
    <text evidence="2">The sequence shown here is derived from an EMBL/GenBank/DDBJ whole genome shotgun (WGS) entry which is preliminary data.</text>
</comment>
<evidence type="ECO:0000313" key="3">
    <source>
        <dbReference type="Proteomes" id="UP000324269"/>
    </source>
</evidence>
<organism evidence="2 3">
    <name type="scientific">Rossellomorea aquimaris</name>
    <dbReference type="NCBI Taxonomy" id="189382"/>
    <lineage>
        <taxon>Bacteria</taxon>
        <taxon>Bacillati</taxon>
        <taxon>Bacillota</taxon>
        <taxon>Bacilli</taxon>
        <taxon>Bacillales</taxon>
        <taxon>Bacillaceae</taxon>
        <taxon>Rossellomorea</taxon>
    </lineage>
</organism>
<reference evidence="2 3" key="1">
    <citation type="submission" date="2019-08" db="EMBL/GenBank/DDBJ databases">
        <title>Bacillus genomes from the desert of Cuatro Cienegas, Coahuila.</title>
        <authorList>
            <person name="Olmedo-Alvarez G."/>
        </authorList>
    </citation>
    <scope>NUCLEOTIDE SEQUENCE [LARGE SCALE GENOMIC DNA]</scope>
    <source>
        <strain evidence="2 3">CH87b_3T</strain>
    </source>
</reference>
<feature type="transmembrane region" description="Helical" evidence="1">
    <location>
        <begin position="34"/>
        <end position="53"/>
    </location>
</feature>
<proteinExistence type="predicted"/>
<keyword evidence="1" id="KW-0472">Membrane</keyword>
<dbReference type="AlphaFoldDB" id="A0A5D4U8T8"/>
<dbReference type="EMBL" id="VTEZ01000005">
    <property type="protein sequence ID" value="TYS83796.1"/>
    <property type="molecule type" value="Genomic_DNA"/>
</dbReference>
<keyword evidence="1" id="KW-1133">Transmembrane helix</keyword>
<gene>
    <name evidence="2" type="ORF">FZC85_17560</name>
</gene>
<name>A0A5D4U8T8_9BACI</name>
<dbReference type="Proteomes" id="UP000324269">
    <property type="component" value="Unassembled WGS sequence"/>
</dbReference>
<evidence type="ECO:0000256" key="1">
    <source>
        <dbReference type="SAM" id="Phobius"/>
    </source>
</evidence>
<accession>A0A5D4U8T8</accession>
<sequence length="140" mass="16303">MYFLAESAVVLLAISFIFLAVKRFHPINQIHDEIVVAALSGLVIIYTIIRYMVSGIEYSNVFNKTEYKKEVRSIVFQSLKFAVIFSVIYLLFTGIPKAIEGWVDLLGLSFLIWTFMFLVNYFSLKHSFKKNSELEEDKKW</sequence>
<dbReference type="RefSeq" id="WP_148970313.1">
    <property type="nucleotide sequence ID" value="NZ_JBNIKW010000005.1"/>
</dbReference>
<protein>
    <submittedName>
        <fullName evidence="2">Uncharacterized protein</fullName>
    </submittedName>
</protein>
<dbReference type="OrthoDB" id="2429113at2"/>
<evidence type="ECO:0000313" key="2">
    <source>
        <dbReference type="EMBL" id="TYS83796.1"/>
    </source>
</evidence>